<accession>A0A1I2Q5V8</accession>
<feature type="domain" description="Carbamoyl-phosphate synthase small subunit N-terminal" evidence="9">
    <location>
        <begin position="3"/>
        <end position="133"/>
    </location>
</feature>
<dbReference type="InterPro" id="IPR002474">
    <property type="entry name" value="CarbamoylP_synth_ssu_N"/>
</dbReference>
<dbReference type="HAMAP" id="MF_01209">
    <property type="entry name" value="CPSase_S_chain"/>
    <property type="match status" value="1"/>
</dbReference>
<dbReference type="UniPathway" id="UPA00068">
    <property type="reaction ID" value="UER00171"/>
</dbReference>
<dbReference type="UniPathway" id="UPA00070">
    <property type="reaction ID" value="UER00115"/>
</dbReference>
<dbReference type="Proteomes" id="UP000198752">
    <property type="component" value="Unassembled WGS sequence"/>
</dbReference>
<dbReference type="Pfam" id="PF00988">
    <property type="entry name" value="CPSase_sm_chain"/>
    <property type="match status" value="1"/>
</dbReference>
<comment type="caution">
    <text evidence="8">Lacks conserved residue(s) required for the propagation of feature annotation.</text>
</comment>
<evidence type="ECO:0000313" key="10">
    <source>
        <dbReference type="EMBL" id="SFG21011.1"/>
    </source>
</evidence>
<dbReference type="PRINTS" id="PR00097">
    <property type="entry name" value="ANTSNTHASEII"/>
</dbReference>
<dbReference type="EC" id="6.3.5.5" evidence="8"/>
<dbReference type="GO" id="GO:0005524">
    <property type="term" value="F:ATP binding"/>
    <property type="evidence" value="ECO:0007669"/>
    <property type="project" value="UniProtKB-UniRule"/>
</dbReference>
<dbReference type="GO" id="GO:0006526">
    <property type="term" value="P:L-arginine biosynthetic process"/>
    <property type="evidence" value="ECO:0007669"/>
    <property type="project" value="UniProtKB-UniRule"/>
</dbReference>
<dbReference type="NCBIfam" id="TIGR01368">
    <property type="entry name" value="CPSaseIIsmall"/>
    <property type="match status" value="1"/>
</dbReference>
<dbReference type="AlphaFoldDB" id="A0A1I2Q5V8"/>
<dbReference type="STRING" id="269670.SAMN02982927_00974"/>
<keyword evidence="11" id="KW-1185">Reference proteome</keyword>
<dbReference type="NCBIfam" id="NF009475">
    <property type="entry name" value="PRK12838.1"/>
    <property type="match status" value="1"/>
</dbReference>
<name>A0A1I2Q5V8_9BACL</name>
<dbReference type="GO" id="GO:0004088">
    <property type="term" value="F:carbamoyl-phosphate synthase (glutamine-hydrolyzing) activity"/>
    <property type="evidence" value="ECO:0007669"/>
    <property type="project" value="UniProtKB-UniRule"/>
</dbReference>
<evidence type="ECO:0000259" key="9">
    <source>
        <dbReference type="SMART" id="SM01097"/>
    </source>
</evidence>
<evidence type="ECO:0000256" key="5">
    <source>
        <dbReference type="ARBA" id="ARBA00022840"/>
    </source>
</evidence>
<keyword evidence="8" id="KW-0028">Amino-acid biosynthesis</keyword>
<feature type="binding site" evidence="8">
    <location>
        <position position="289"/>
    </location>
    <ligand>
        <name>L-glutamine</name>
        <dbReference type="ChEBI" id="CHEBI:58359"/>
    </ligand>
</feature>
<dbReference type="GO" id="GO:0006541">
    <property type="term" value="P:glutamine metabolic process"/>
    <property type="evidence" value="ECO:0007669"/>
    <property type="project" value="InterPro"/>
</dbReference>
<keyword evidence="5 8" id="KW-0067">ATP-binding</keyword>
<keyword evidence="4 8" id="KW-0547">Nucleotide-binding</keyword>
<feature type="binding site" evidence="8">
    <location>
        <position position="47"/>
    </location>
    <ligand>
        <name>L-glutamine</name>
        <dbReference type="ChEBI" id="CHEBI:58359"/>
    </ligand>
</feature>
<evidence type="ECO:0000256" key="6">
    <source>
        <dbReference type="ARBA" id="ARBA00022962"/>
    </source>
</evidence>
<evidence type="ECO:0000256" key="4">
    <source>
        <dbReference type="ARBA" id="ARBA00022741"/>
    </source>
</evidence>
<comment type="pathway">
    <text evidence="1 8">Amino-acid biosynthesis; L-arginine biosynthesis; carbamoyl phosphate from bicarbonate: step 1/1.</text>
</comment>
<evidence type="ECO:0000256" key="3">
    <source>
        <dbReference type="ARBA" id="ARBA00022598"/>
    </source>
</evidence>
<dbReference type="InterPro" id="IPR036480">
    <property type="entry name" value="CarbP_synth_ssu_N_sf"/>
</dbReference>
<dbReference type="InterPro" id="IPR017926">
    <property type="entry name" value="GATASE"/>
</dbReference>
<feature type="binding site" evidence="8">
    <location>
        <position position="219"/>
    </location>
    <ligand>
        <name>L-glutamine</name>
        <dbReference type="ChEBI" id="CHEBI:58359"/>
    </ligand>
</feature>
<feature type="active site" evidence="8">
    <location>
        <position position="329"/>
    </location>
</feature>
<feature type="region of interest" description="CPSase" evidence="8">
    <location>
        <begin position="1"/>
        <end position="168"/>
    </location>
</feature>
<gene>
    <name evidence="8" type="primary">carA</name>
    <name evidence="10" type="ORF">SAMN02982927_00974</name>
</gene>
<dbReference type="InterPro" id="IPR035686">
    <property type="entry name" value="CPSase_GATase1"/>
</dbReference>
<feature type="binding site" evidence="8">
    <location>
        <position position="286"/>
    </location>
    <ligand>
        <name>L-glutamine</name>
        <dbReference type="ChEBI" id="CHEBI:58359"/>
    </ligand>
</feature>
<comment type="catalytic activity">
    <reaction evidence="8">
        <text>L-glutamine + H2O = L-glutamate + NH4(+)</text>
        <dbReference type="Rhea" id="RHEA:15889"/>
        <dbReference type="ChEBI" id="CHEBI:15377"/>
        <dbReference type="ChEBI" id="CHEBI:28938"/>
        <dbReference type="ChEBI" id="CHEBI:29985"/>
        <dbReference type="ChEBI" id="CHEBI:58359"/>
    </reaction>
</comment>
<keyword evidence="8" id="KW-0055">Arginine biosynthesis</keyword>
<dbReference type="PRINTS" id="PR00099">
    <property type="entry name" value="CPSGATASE"/>
</dbReference>
<dbReference type="PRINTS" id="PR00096">
    <property type="entry name" value="GATASE"/>
</dbReference>
<dbReference type="GO" id="GO:0044205">
    <property type="term" value="P:'de novo' UMP biosynthetic process"/>
    <property type="evidence" value="ECO:0007669"/>
    <property type="project" value="UniProtKB-UniRule"/>
</dbReference>
<dbReference type="SUPFAM" id="SSF52317">
    <property type="entry name" value="Class I glutamine amidotransferase-like"/>
    <property type="match status" value="1"/>
</dbReference>
<evidence type="ECO:0000256" key="1">
    <source>
        <dbReference type="ARBA" id="ARBA00005077"/>
    </source>
</evidence>
<dbReference type="InterPro" id="IPR029062">
    <property type="entry name" value="Class_I_gatase-like"/>
</dbReference>
<comment type="catalytic activity">
    <reaction evidence="7 8">
        <text>hydrogencarbonate + L-glutamine + 2 ATP + H2O = carbamoyl phosphate + L-glutamate + 2 ADP + phosphate + 2 H(+)</text>
        <dbReference type="Rhea" id="RHEA:18633"/>
        <dbReference type="ChEBI" id="CHEBI:15377"/>
        <dbReference type="ChEBI" id="CHEBI:15378"/>
        <dbReference type="ChEBI" id="CHEBI:17544"/>
        <dbReference type="ChEBI" id="CHEBI:29985"/>
        <dbReference type="ChEBI" id="CHEBI:30616"/>
        <dbReference type="ChEBI" id="CHEBI:43474"/>
        <dbReference type="ChEBI" id="CHEBI:58228"/>
        <dbReference type="ChEBI" id="CHEBI:58359"/>
        <dbReference type="ChEBI" id="CHEBI:456216"/>
        <dbReference type="EC" id="6.3.5.5"/>
    </reaction>
</comment>
<feature type="active site" description="Nucleophile" evidence="8">
    <location>
        <position position="244"/>
    </location>
</feature>
<dbReference type="Gene3D" id="3.50.30.20">
    <property type="entry name" value="Carbamoyl-phosphate synthase small subunit, N-terminal domain"/>
    <property type="match status" value="1"/>
</dbReference>
<dbReference type="GO" id="GO:0006207">
    <property type="term" value="P:'de novo' pyrimidine nucleobase biosynthetic process"/>
    <property type="evidence" value="ECO:0007669"/>
    <property type="project" value="InterPro"/>
</dbReference>
<evidence type="ECO:0000256" key="2">
    <source>
        <dbReference type="ARBA" id="ARBA00007800"/>
    </source>
</evidence>
<evidence type="ECO:0000313" key="11">
    <source>
        <dbReference type="Proteomes" id="UP000198752"/>
    </source>
</evidence>
<reference evidence="11" key="1">
    <citation type="submission" date="2016-10" db="EMBL/GenBank/DDBJ databases">
        <authorList>
            <person name="Varghese N."/>
            <person name="Submissions S."/>
        </authorList>
    </citation>
    <scope>NUCLEOTIDE SEQUENCE [LARGE SCALE GENOMIC DNA]</scope>
    <source>
        <strain evidence="11">ATCC 700379</strain>
    </source>
</reference>
<dbReference type="PANTHER" id="PTHR43418:SF7">
    <property type="entry name" value="CARBAMOYL-PHOSPHATE SYNTHASE SMALL CHAIN"/>
    <property type="match status" value="1"/>
</dbReference>
<dbReference type="CDD" id="cd01744">
    <property type="entry name" value="GATase1_CPSase"/>
    <property type="match status" value="1"/>
</dbReference>
<proteinExistence type="inferred from homology"/>
<keyword evidence="6 8" id="KW-0315">Glutamine amidotransferase</keyword>
<dbReference type="EMBL" id="FOOY01000006">
    <property type="protein sequence ID" value="SFG21011.1"/>
    <property type="molecule type" value="Genomic_DNA"/>
</dbReference>
<dbReference type="Pfam" id="PF00117">
    <property type="entry name" value="GATase"/>
    <property type="match status" value="1"/>
</dbReference>
<dbReference type="InterPro" id="IPR050472">
    <property type="entry name" value="Anth_synth/Amidotransfase"/>
</dbReference>
<dbReference type="SUPFAM" id="SSF52021">
    <property type="entry name" value="Carbamoyl phosphate synthetase, small subunit N-terminal domain"/>
    <property type="match status" value="1"/>
</dbReference>
<comment type="subunit">
    <text evidence="8">Composed of two chains; the small (or glutamine) chain promotes the hydrolysis of glutamine to ammonia, which is used by the large (or ammonia) chain to synthesize carbamoyl phosphate. Tetramer of heterodimers (alpha,beta)4.</text>
</comment>
<dbReference type="GO" id="GO:0004359">
    <property type="term" value="F:glutaminase activity"/>
    <property type="evidence" value="ECO:0007669"/>
    <property type="project" value="RHEA"/>
</dbReference>
<dbReference type="PROSITE" id="PS51273">
    <property type="entry name" value="GATASE_TYPE_1"/>
    <property type="match status" value="1"/>
</dbReference>
<keyword evidence="8" id="KW-0665">Pyrimidine biosynthesis</keyword>
<comment type="similarity">
    <text evidence="2 8">Belongs to the CarA family.</text>
</comment>
<comment type="pathway">
    <text evidence="8">Pyrimidine metabolism; UMP biosynthesis via de novo pathway; (S)-dihydroorotate from bicarbonate: step 1/3.</text>
</comment>
<keyword evidence="3 8" id="KW-0436">Ligase</keyword>
<feature type="binding site" evidence="8">
    <location>
        <position position="245"/>
    </location>
    <ligand>
        <name>L-glutamine</name>
        <dbReference type="ChEBI" id="CHEBI:58359"/>
    </ligand>
</feature>
<protein>
    <recommendedName>
        <fullName evidence="8">Carbamoyl phosphate synthase small chain</fullName>
        <ecNumber evidence="8">6.3.5.5</ecNumber>
    </recommendedName>
    <alternativeName>
        <fullName evidence="8">Carbamoyl phosphate synthetase glutamine chain</fullName>
    </alternativeName>
</protein>
<evidence type="ECO:0000256" key="8">
    <source>
        <dbReference type="HAMAP-Rule" id="MF_01209"/>
    </source>
</evidence>
<comment type="function">
    <text evidence="8">Small subunit of the glutamine-dependent carbamoyl phosphate synthetase (CPSase). CPSase catalyzes the formation of carbamoyl phosphate from the ammonia moiety of glutamine, carbonate, and phosphate donated by ATP, constituting the first step of 2 biosynthetic pathways, one leading to arginine and/or urea and the other to pyrimidine nucleotides. The small subunit (glutamine amidotransferase) binds and cleaves glutamine to supply the large subunit with the substrate ammonia.</text>
</comment>
<organism evidence="10 11">
    <name type="scientific">Sporolactobacillus nakayamae</name>
    <dbReference type="NCBI Taxonomy" id="269670"/>
    <lineage>
        <taxon>Bacteria</taxon>
        <taxon>Bacillati</taxon>
        <taxon>Bacillota</taxon>
        <taxon>Bacilli</taxon>
        <taxon>Bacillales</taxon>
        <taxon>Sporolactobacillaceae</taxon>
        <taxon>Sporolactobacillus</taxon>
    </lineage>
</organism>
<evidence type="ECO:0000256" key="7">
    <source>
        <dbReference type="ARBA" id="ARBA00048816"/>
    </source>
</evidence>
<sequence length="363" mass="39711">MMKKGYLLLESGQLFPGVRVGASSSVIGELVFNTSMTGYQEIMTDPSYAGQIMTFCYPLIGNYGVNLHDNENAKIQMQGVLFSNLCELPSHYQSIKTVDEWLKQSGVPGLATIDTRAVVKAVRERGTMKAAISDSPDFSLIDWKQPLPQDMVAKVSTSKMTVYEGEGPHIALFDYGYKKSMLKALLAEGCKVTVVPFDTSSAAIAELHPDGVMLSNGPGDPIQLQPLFGEIKKITSSYPTLGICLGHQLIALAYGAKTGKLLFGHRGANHPVKELKTGKVWMTSQNHSYVVEKESVNSQNFSISYLNVNDGSVEGLSHNTLPIETVQFHPEAHPGPDDTHPIFLKFIDMIKQNKGEVTHAVTY</sequence>
<dbReference type="PANTHER" id="PTHR43418">
    <property type="entry name" value="MULTIFUNCTIONAL TRYPTOPHAN BIOSYNTHESIS PROTEIN-RELATED"/>
    <property type="match status" value="1"/>
</dbReference>
<dbReference type="SMART" id="SM01097">
    <property type="entry name" value="CPSase_sm_chain"/>
    <property type="match status" value="1"/>
</dbReference>
<feature type="binding site" evidence="8">
    <location>
        <position position="248"/>
    </location>
    <ligand>
        <name>L-glutamine</name>
        <dbReference type="ChEBI" id="CHEBI:58359"/>
    </ligand>
</feature>
<feature type="binding site" evidence="8">
    <location>
        <position position="217"/>
    </location>
    <ligand>
        <name>L-glutamine</name>
        <dbReference type="ChEBI" id="CHEBI:58359"/>
    </ligand>
</feature>
<dbReference type="Gene3D" id="3.40.50.880">
    <property type="match status" value="1"/>
</dbReference>
<feature type="active site" evidence="8">
    <location>
        <position position="331"/>
    </location>
</feature>
<dbReference type="InterPro" id="IPR006274">
    <property type="entry name" value="CarbamoylP_synth_ssu"/>
</dbReference>